<feature type="transmembrane region" description="Helical" evidence="1">
    <location>
        <begin position="12"/>
        <end position="29"/>
    </location>
</feature>
<dbReference type="STRING" id="1855912.LuPra_02277"/>
<keyword evidence="1" id="KW-0812">Transmembrane</keyword>
<reference evidence="2 3" key="1">
    <citation type="journal article" date="2016" name="Genome Announc.">
        <title>First Complete Genome Sequence of a Subdivision 6 Acidobacterium Strain.</title>
        <authorList>
            <person name="Huang S."/>
            <person name="Vieira S."/>
            <person name="Bunk B."/>
            <person name="Riedel T."/>
            <person name="Sproer C."/>
            <person name="Overmann J."/>
        </authorList>
    </citation>
    <scope>NUCLEOTIDE SEQUENCE [LARGE SCALE GENOMIC DNA]</scope>
    <source>
        <strain evidence="3">DSM 100886 HEG_-6_39</strain>
    </source>
</reference>
<feature type="transmembrane region" description="Helical" evidence="1">
    <location>
        <begin position="229"/>
        <end position="255"/>
    </location>
</feature>
<dbReference type="EMBL" id="CP015136">
    <property type="protein sequence ID" value="AMY09068.1"/>
    <property type="molecule type" value="Genomic_DNA"/>
</dbReference>
<reference evidence="3" key="2">
    <citation type="submission" date="2016-04" db="EMBL/GenBank/DDBJ databases">
        <title>First Complete Genome Sequence of a Subdivision 6 Acidobacterium.</title>
        <authorList>
            <person name="Huang S."/>
            <person name="Vieira S."/>
            <person name="Bunk B."/>
            <person name="Riedel T."/>
            <person name="Sproeer C."/>
            <person name="Overmann J."/>
        </authorList>
    </citation>
    <scope>NUCLEOTIDE SEQUENCE [LARGE SCALE GENOMIC DNA]</scope>
    <source>
        <strain evidence="3">DSM 100886 HEG_-6_39</strain>
    </source>
</reference>
<accession>A0A143PLV5</accession>
<feature type="transmembrane region" description="Helical" evidence="1">
    <location>
        <begin position="59"/>
        <end position="76"/>
    </location>
</feature>
<dbReference type="RefSeq" id="WP_110170847.1">
    <property type="nucleotide sequence ID" value="NZ_CP015136.1"/>
</dbReference>
<keyword evidence="3" id="KW-1185">Reference proteome</keyword>
<gene>
    <name evidence="2" type="ORF">LuPra_02277</name>
</gene>
<feature type="transmembrane region" description="Helical" evidence="1">
    <location>
        <begin position="82"/>
        <end position="99"/>
    </location>
</feature>
<organism evidence="2 3">
    <name type="scientific">Luteitalea pratensis</name>
    <dbReference type="NCBI Taxonomy" id="1855912"/>
    <lineage>
        <taxon>Bacteria</taxon>
        <taxon>Pseudomonadati</taxon>
        <taxon>Acidobacteriota</taxon>
        <taxon>Vicinamibacteria</taxon>
        <taxon>Vicinamibacterales</taxon>
        <taxon>Vicinamibacteraceae</taxon>
        <taxon>Luteitalea</taxon>
    </lineage>
</organism>
<sequence>MRLRSWVTCPGPTGPIHVALRLTLIWLLLRPMGPWYVRAPLLLLSMLGLVSGPWLRAPAVWLAMAFLVAVRVFLEWPLPDNHIYLLAYWCLGIALALRFESPASQLARTGRLLLGIVFAFAVLWKAVLSPDYRDGRFFAVTMLTDDRFADAVQLLGGISDAQLRENRDYLTPLPGGAELLEPKVLQAPGRFRALVLVATWGTLAMESLAAALWLAPVTRPALLTARHGIVVLFCLTTYAFAPVAGFGWLLIVLGLSNCGPRDRWSKAVYVATYATVLLYAEVPWAALVLGGL</sequence>
<dbReference type="AlphaFoldDB" id="A0A143PLV5"/>
<proteinExistence type="predicted"/>
<name>A0A143PLV5_LUTPR</name>
<evidence type="ECO:0000256" key="1">
    <source>
        <dbReference type="SAM" id="Phobius"/>
    </source>
</evidence>
<keyword evidence="1" id="KW-0472">Membrane</keyword>
<protein>
    <submittedName>
        <fullName evidence="2">Uncharacterized protein</fullName>
    </submittedName>
</protein>
<keyword evidence="1" id="KW-1133">Transmembrane helix</keyword>
<dbReference type="OrthoDB" id="277173at2"/>
<dbReference type="KEGG" id="abac:LuPra_02277"/>
<feature type="transmembrane region" description="Helical" evidence="1">
    <location>
        <begin position="193"/>
        <end position="217"/>
    </location>
</feature>
<feature type="transmembrane region" description="Helical" evidence="1">
    <location>
        <begin position="267"/>
        <end position="289"/>
    </location>
</feature>
<dbReference type="Proteomes" id="UP000076079">
    <property type="component" value="Chromosome"/>
</dbReference>
<feature type="transmembrane region" description="Helical" evidence="1">
    <location>
        <begin position="111"/>
        <end position="128"/>
    </location>
</feature>
<evidence type="ECO:0000313" key="3">
    <source>
        <dbReference type="Proteomes" id="UP000076079"/>
    </source>
</evidence>
<evidence type="ECO:0000313" key="2">
    <source>
        <dbReference type="EMBL" id="AMY09068.1"/>
    </source>
</evidence>